<dbReference type="AlphaFoldDB" id="A0A6S7F8N6"/>
<dbReference type="SUPFAM" id="SSF46689">
    <property type="entry name" value="Homeodomain-like"/>
    <property type="match status" value="1"/>
</dbReference>
<dbReference type="SUPFAM" id="SSF48498">
    <property type="entry name" value="Tetracyclin repressor-like, C-terminal domain"/>
    <property type="match status" value="1"/>
</dbReference>
<accession>A0A6S7F8N6</accession>
<dbReference type="InterPro" id="IPR036271">
    <property type="entry name" value="Tet_transcr_reg_TetR-rel_C_sf"/>
</dbReference>
<dbReference type="EMBL" id="CADILH010000012">
    <property type="protein sequence ID" value="CAB3937988.1"/>
    <property type="molecule type" value="Genomic_DNA"/>
</dbReference>
<evidence type="ECO:0000313" key="2">
    <source>
        <dbReference type="Proteomes" id="UP000494183"/>
    </source>
</evidence>
<name>A0A6S7F8N6_9BURK</name>
<sequence length="186" mass="20819">MGKQAEHDDTKLLAALALALVDQPRGTLQELAKTVGISKATLYRFCRTREQLIERLGHHSMRALKDALDNAGLEDLAPLEALKRLIANNLEHRELQAFLMYYWKETGGSEAQMHWDRVLDTFFLRGQQQGVFRIDISAAALTEIFSWTLVGLINAERLGKVARLGLATLVENSFLQGAMATKQPTD</sequence>
<proteinExistence type="predicted"/>
<dbReference type="Gene3D" id="1.10.357.10">
    <property type="entry name" value="Tetracycline Repressor, domain 2"/>
    <property type="match status" value="1"/>
</dbReference>
<gene>
    <name evidence="1" type="ORF">LMG6000_05614</name>
</gene>
<protein>
    <submittedName>
        <fullName evidence="1">Uncharacterized protein</fullName>
    </submittedName>
</protein>
<keyword evidence="2" id="KW-1185">Reference proteome</keyword>
<reference evidence="1 2" key="1">
    <citation type="submission" date="2020-04" db="EMBL/GenBank/DDBJ databases">
        <authorList>
            <person name="De Canck E."/>
        </authorList>
    </citation>
    <scope>NUCLEOTIDE SEQUENCE [LARGE SCALE GENOMIC DNA]</scope>
    <source>
        <strain evidence="1 2">LMG 6000</strain>
    </source>
</reference>
<dbReference type="RefSeq" id="WP_175201572.1">
    <property type="nucleotide sequence ID" value="NZ_CADILH010000012.1"/>
</dbReference>
<organism evidence="1 2">
    <name type="scientific">Achromobacter insolitus</name>
    <dbReference type="NCBI Taxonomy" id="217204"/>
    <lineage>
        <taxon>Bacteria</taxon>
        <taxon>Pseudomonadati</taxon>
        <taxon>Pseudomonadota</taxon>
        <taxon>Betaproteobacteria</taxon>
        <taxon>Burkholderiales</taxon>
        <taxon>Alcaligenaceae</taxon>
        <taxon>Achromobacter</taxon>
    </lineage>
</organism>
<dbReference type="Proteomes" id="UP000494183">
    <property type="component" value="Unassembled WGS sequence"/>
</dbReference>
<evidence type="ECO:0000313" key="1">
    <source>
        <dbReference type="EMBL" id="CAB3937988.1"/>
    </source>
</evidence>
<dbReference type="InterPro" id="IPR009057">
    <property type="entry name" value="Homeodomain-like_sf"/>
</dbReference>